<dbReference type="Pfam" id="PF09169">
    <property type="entry name" value="BRCA-2_helical"/>
    <property type="match status" value="1"/>
</dbReference>
<dbReference type="InterPro" id="IPR036315">
    <property type="entry name" value="BRCA2_hlx_sf"/>
</dbReference>
<evidence type="ECO:0000313" key="7">
    <source>
        <dbReference type="Proteomes" id="UP001044222"/>
    </source>
</evidence>
<dbReference type="GO" id="GO:0005634">
    <property type="term" value="C:nucleus"/>
    <property type="evidence" value="ECO:0007669"/>
    <property type="project" value="TreeGrafter"/>
</dbReference>
<dbReference type="PANTHER" id="PTHR11289:SF0">
    <property type="entry name" value="BREAST CANCER TYPE 2 SUSCEPTIBILITY PROTEIN"/>
    <property type="match status" value="1"/>
</dbReference>
<feature type="compositionally biased region" description="Polar residues" evidence="4">
    <location>
        <begin position="239"/>
        <end position="251"/>
    </location>
</feature>
<evidence type="ECO:0000259" key="5">
    <source>
        <dbReference type="Pfam" id="PF09169"/>
    </source>
</evidence>
<evidence type="ECO:0000256" key="4">
    <source>
        <dbReference type="SAM" id="MobiDB-lite"/>
    </source>
</evidence>
<sequence>MNPTATSSGFISAGGKGVSISAKALLEVKDMFKNSDGIVDSATTCGPREGHTNEKSFELKSNFRTVNCGFTSAGGKRVSVSEKALLRANALLKECDEKPHVESESLEFMAGSTPDPRHKNGCGLSTASGKGVSVSLRALREAKARFADCDDAASPEPGEVKAETLGENSTSAHKKDSTNSNCGFSTASGPLSQGQAADRQSARENGKAPVRPGGPAPSRERSAPGRAAVETADCEARRSSSPNLRSPGLSSCADTQQRYLEQEAMACTRALLEDEDLAEQGLREAPGGRLCSLVLQHGVQPRLLADFDQTSDSDQRPVLTPVKSSPNVMLRDRRIFRYGVPLQPNVTHPPGDKKGVLDHRHRKTEPQVVVPGSFLQDSKPVNPRDPGSEEKMSGQESGTHTPHSACGGAHSGQGPVTPNTPAGREAEPEEPAPAPPSPGDQEASSSDVQTLQNLQLARDLQDMRIRKKRRQAVRPQPGCLLLAKTSGVARVPLRSAVGGRCPGLHTPKELYACGVPRGTSQIGSGSAESFRFRCGDFFREEVLAAGGGVPLADGGPARPRQRRHGGEGGVLQGPVRHPRG</sequence>
<dbReference type="InterPro" id="IPR015252">
    <property type="entry name" value="BRCA2_hlx"/>
</dbReference>
<keyword evidence="2" id="KW-0227">DNA damage</keyword>
<name>A0A9D3LXC3_ANGAN</name>
<evidence type="ECO:0000256" key="1">
    <source>
        <dbReference type="ARBA" id="ARBA00022737"/>
    </source>
</evidence>
<dbReference type="PROSITE" id="PS50138">
    <property type="entry name" value="BRCA2_REPEAT"/>
    <property type="match status" value="3"/>
</dbReference>
<keyword evidence="7" id="KW-1185">Reference proteome</keyword>
<gene>
    <name evidence="6" type="ORF">ANANG_G00240150</name>
</gene>
<dbReference type="EMBL" id="JAFIRN010000013">
    <property type="protein sequence ID" value="KAG5837519.1"/>
    <property type="molecule type" value="Genomic_DNA"/>
</dbReference>
<keyword evidence="1" id="KW-0677">Repeat</keyword>
<feature type="region of interest" description="Disordered" evidence="4">
    <location>
        <begin position="548"/>
        <end position="580"/>
    </location>
</feature>
<dbReference type="InterPro" id="IPR015525">
    <property type="entry name" value="BRCA2"/>
</dbReference>
<keyword evidence="3" id="KW-0234">DNA repair</keyword>
<feature type="region of interest" description="Disordered" evidence="4">
    <location>
        <begin position="365"/>
        <end position="448"/>
    </location>
</feature>
<feature type="compositionally biased region" description="Polar residues" evidence="4">
    <location>
        <begin position="178"/>
        <end position="195"/>
    </location>
</feature>
<organism evidence="6 7">
    <name type="scientific">Anguilla anguilla</name>
    <name type="common">European freshwater eel</name>
    <name type="synonym">Muraena anguilla</name>
    <dbReference type="NCBI Taxonomy" id="7936"/>
    <lineage>
        <taxon>Eukaryota</taxon>
        <taxon>Metazoa</taxon>
        <taxon>Chordata</taxon>
        <taxon>Craniata</taxon>
        <taxon>Vertebrata</taxon>
        <taxon>Euteleostomi</taxon>
        <taxon>Actinopterygii</taxon>
        <taxon>Neopterygii</taxon>
        <taxon>Teleostei</taxon>
        <taxon>Anguilliformes</taxon>
        <taxon>Anguillidae</taxon>
        <taxon>Anguilla</taxon>
    </lineage>
</organism>
<dbReference type="InterPro" id="IPR002093">
    <property type="entry name" value="BRCA2_repeat"/>
</dbReference>
<accession>A0A9D3LXC3</accession>
<dbReference type="GO" id="GO:0000724">
    <property type="term" value="P:double-strand break repair via homologous recombination"/>
    <property type="evidence" value="ECO:0007669"/>
    <property type="project" value="InterPro"/>
</dbReference>
<feature type="domain" description="Breast cancer type 2 susceptibility protein helical" evidence="5">
    <location>
        <begin position="452"/>
        <end position="566"/>
    </location>
</feature>
<dbReference type="Proteomes" id="UP001044222">
    <property type="component" value="Chromosome 13"/>
</dbReference>
<evidence type="ECO:0000256" key="2">
    <source>
        <dbReference type="ARBA" id="ARBA00022763"/>
    </source>
</evidence>
<dbReference type="GO" id="GO:0006355">
    <property type="term" value="P:regulation of DNA-templated transcription"/>
    <property type="evidence" value="ECO:0007669"/>
    <property type="project" value="TreeGrafter"/>
</dbReference>
<dbReference type="Pfam" id="PF00634">
    <property type="entry name" value="BRCA2"/>
    <property type="match status" value="1"/>
</dbReference>
<comment type="caution">
    <text evidence="6">The sequence shown here is derived from an EMBL/GenBank/DDBJ whole genome shotgun (WGS) entry which is preliminary data.</text>
</comment>
<dbReference type="PANTHER" id="PTHR11289">
    <property type="entry name" value="BREAST CANCER TYPE 2 SUSCEPTIBILITY PROTEIN BRCA2"/>
    <property type="match status" value="1"/>
</dbReference>
<proteinExistence type="predicted"/>
<protein>
    <recommendedName>
        <fullName evidence="5">Breast cancer type 2 susceptibility protein helical domain-containing protein</fullName>
    </recommendedName>
</protein>
<dbReference type="AlphaFoldDB" id="A0A9D3LXC3"/>
<reference evidence="6" key="1">
    <citation type="submission" date="2021-01" db="EMBL/GenBank/DDBJ databases">
        <title>A chromosome-scale assembly of European eel, Anguilla anguilla.</title>
        <authorList>
            <person name="Henkel C."/>
            <person name="Jong-Raadsen S.A."/>
            <person name="Dufour S."/>
            <person name="Weltzien F.-A."/>
            <person name="Palstra A.P."/>
            <person name="Pelster B."/>
            <person name="Spaink H.P."/>
            <person name="Van Den Thillart G.E."/>
            <person name="Jansen H."/>
            <person name="Zahm M."/>
            <person name="Klopp C."/>
            <person name="Cedric C."/>
            <person name="Louis A."/>
            <person name="Berthelot C."/>
            <person name="Parey E."/>
            <person name="Roest Crollius H."/>
            <person name="Montfort J."/>
            <person name="Robinson-Rechavi M."/>
            <person name="Bucao C."/>
            <person name="Bouchez O."/>
            <person name="Gislard M."/>
            <person name="Lluch J."/>
            <person name="Milhes M."/>
            <person name="Lampietro C."/>
            <person name="Lopez Roques C."/>
            <person name="Donnadieu C."/>
            <person name="Braasch I."/>
            <person name="Desvignes T."/>
            <person name="Postlethwait J."/>
            <person name="Bobe J."/>
            <person name="Guiguen Y."/>
            <person name="Dirks R."/>
        </authorList>
    </citation>
    <scope>NUCLEOTIDE SEQUENCE</scope>
    <source>
        <strain evidence="6">Tag_6206</strain>
        <tissue evidence="6">Liver</tissue>
    </source>
</reference>
<dbReference type="SUPFAM" id="SSF81872">
    <property type="entry name" value="BRCA2 helical domain"/>
    <property type="match status" value="1"/>
</dbReference>
<evidence type="ECO:0000256" key="3">
    <source>
        <dbReference type="ARBA" id="ARBA00023204"/>
    </source>
</evidence>
<evidence type="ECO:0000313" key="6">
    <source>
        <dbReference type="EMBL" id="KAG5837519.1"/>
    </source>
</evidence>
<feature type="region of interest" description="Disordered" evidence="4">
    <location>
        <begin position="149"/>
        <end position="251"/>
    </location>
</feature>